<evidence type="ECO:0000313" key="11">
    <source>
        <dbReference type="EMBL" id="PRP85196.1"/>
    </source>
</evidence>
<protein>
    <submittedName>
        <fullName evidence="11">TK/FER protein kinase</fullName>
    </submittedName>
</protein>
<dbReference type="Gene3D" id="3.30.200.20">
    <property type="entry name" value="Phosphorylase Kinase, domain 1"/>
    <property type="match status" value="1"/>
</dbReference>
<dbReference type="GO" id="GO:0004714">
    <property type="term" value="F:transmembrane receptor protein tyrosine kinase activity"/>
    <property type="evidence" value="ECO:0007669"/>
    <property type="project" value="UniProtKB-EC"/>
</dbReference>
<evidence type="ECO:0000256" key="6">
    <source>
        <dbReference type="ARBA" id="ARBA00047899"/>
    </source>
</evidence>
<dbReference type="PROSITE" id="PS50011">
    <property type="entry name" value="PROTEIN_KINASE_DOM"/>
    <property type="match status" value="1"/>
</dbReference>
<dbReference type="SMART" id="SM00219">
    <property type="entry name" value="TyrKc"/>
    <property type="match status" value="1"/>
</dbReference>
<dbReference type="GO" id="GO:0043235">
    <property type="term" value="C:receptor complex"/>
    <property type="evidence" value="ECO:0007669"/>
    <property type="project" value="TreeGrafter"/>
</dbReference>
<dbReference type="GO" id="GO:0005524">
    <property type="term" value="F:ATP binding"/>
    <property type="evidence" value="ECO:0007669"/>
    <property type="project" value="UniProtKB-UniRule"/>
</dbReference>
<evidence type="ECO:0000256" key="5">
    <source>
        <dbReference type="ARBA" id="ARBA00022840"/>
    </source>
</evidence>
<feature type="binding site" evidence="9">
    <location>
        <position position="256"/>
    </location>
    <ligand>
        <name>ATP</name>
        <dbReference type="ChEBI" id="CHEBI:30616"/>
    </ligand>
</feature>
<dbReference type="FunFam" id="3.30.200.20:FF:000034">
    <property type="entry name" value="Kinase suppressor of Ras 1"/>
    <property type="match status" value="1"/>
</dbReference>
<dbReference type="InterPro" id="IPR020635">
    <property type="entry name" value="Tyr_kinase_cat_dom"/>
</dbReference>
<dbReference type="GO" id="GO:0007169">
    <property type="term" value="P:cell surface receptor protein tyrosine kinase signaling pathway"/>
    <property type="evidence" value="ECO:0007669"/>
    <property type="project" value="TreeGrafter"/>
</dbReference>
<dbReference type="InParanoid" id="A0A2P6NMK4"/>
<dbReference type="PROSITE" id="PS00107">
    <property type="entry name" value="PROTEIN_KINASE_ATP"/>
    <property type="match status" value="1"/>
</dbReference>
<dbReference type="InterPro" id="IPR008266">
    <property type="entry name" value="Tyr_kinase_AS"/>
</dbReference>
<dbReference type="InterPro" id="IPR000719">
    <property type="entry name" value="Prot_kinase_dom"/>
</dbReference>
<keyword evidence="3 9" id="KW-0547">Nucleotide-binding</keyword>
<evidence type="ECO:0000256" key="4">
    <source>
        <dbReference type="ARBA" id="ARBA00022777"/>
    </source>
</evidence>
<evidence type="ECO:0000256" key="3">
    <source>
        <dbReference type="ARBA" id="ARBA00022741"/>
    </source>
</evidence>
<dbReference type="PRINTS" id="PR00109">
    <property type="entry name" value="TYRKINASE"/>
</dbReference>
<feature type="domain" description="Protein kinase" evidence="10">
    <location>
        <begin position="229"/>
        <end position="495"/>
    </location>
</feature>
<dbReference type="Pfam" id="PF07714">
    <property type="entry name" value="PK_Tyr_Ser-Thr"/>
    <property type="match status" value="1"/>
</dbReference>
<dbReference type="EMBL" id="MDYQ01000049">
    <property type="protein sequence ID" value="PRP85196.1"/>
    <property type="molecule type" value="Genomic_DNA"/>
</dbReference>
<dbReference type="InterPro" id="IPR050122">
    <property type="entry name" value="RTK"/>
</dbReference>
<gene>
    <name evidence="11" type="ORF">PROFUN_07143</name>
</gene>
<proteinExistence type="predicted"/>
<keyword evidence="2" id="KW-0808">Transferase</keyword>
<comment type="catalytic activity">
    <reaction evidence="6">
        <text>L-threonyl-[protein] + ATP = O-phospho-L-threonyl-[protein] + ADP + H(+)</text>
        <dbReference type="Rhea" id="RHEA:46608"/>
        <dbReference type="Rhea" id="RHEA-COMP:11060"/>
        <dbReference type="Rhea" id="RHEA-COMP:11605"/>
        <dbReference type="ChEBI" id="CHEBI:15378"/>
        <dbReference type="ChEBI" id="CHEBI:30013"/>
        <dbReference type="ChEBI" id="CHEBI:30616"/>
        <dbReference type="ChEBI" id="CHEBI:61977"/>
        <dbReference type="ChEBI" id="CHEBI:456216"/>
        <dbReference type="EC" id="2.7.11.1"/>
    </reaction>
</comment>
<dbReference type="InterPro" id="IPR011009">
    <property type="entry name" value="Kinase-like_dom_sf"/>
</dbReference>
<dbReference type="Gene3D" id="1.10.510.10">
    <property type="entry name" value="Transferase(Phosphotransferase) domain 1"/>
    <property type="match status" value="1"/>
</dbReference>
<dbReference type="InterPro" id="IPR017441">
    <property type="entry name" value="Protein_kinase_ATP_BS"/>
</dbReference>
<keyword evidence="4 11" id="KW-0418">Kinase</keyword>
<comment type="catalytic activity">
    <reaction evidence="8">
        <text>L-tyrosyl-[protein] + ATP = O-phospho-L-tyrosyl-[protein] + ADP + H(+)</text>
        <dbReference type="Rhea" id="RHEA:10596"/>
        <dbReference type="Rhea" id="RHEA-COMP:10136"/>
        <dbReference type="Rhea" id="RHEA-COMP:20101"/>
        <dbReference type="ChEBI" id="CHEBI:15378"/>
        <dbReference type="ChEBI" id="CHEBI:30616"/>
        <dbReference type="ChEBI" id="CHEBI:46858"/>
        <dbReference type="ChEBI" id="CHEBI:61978"/>
        <dbReference type="ChEBI" id="CHEBI:456216"/>
        <dbReference type="EC" id="2.7.10.1"/>
    </reaction>
</comment>
<sequence length="543" mass="60093">MIHLFVRLFDVSHNKFKLADRFNLPSNVYICDMTGMIFECPISDAARNNCSAECNASDTGYANISVKVTGNVNDFNRTMFIKVIASSLDVPSSRLIINGLRSGSVIVDMTITPPNSTSNEGSAITLINQMQSPDFASSLASSNYTLLSIASFIPSPTSSVSPSSTDGLSSQAPNGGSNNSGTIIGVVVAVIVWKRRERALQKRSQTVMVDMSTVNINAVQQSVVPYKELENMQMIGSGAFGIVFSAQWRGIKVAVKQVKAEYVDEKQVKEFLHEVAVMQNLRPHPHVVLFMGITVPPSPLSIITEYCGGGSLLSYLRKNDGSVTNEQKMSFIMQIAQGMLHLHMEKIIHRDLAARNILLTSHLDAKVADFGMSRQQVDDVQTTSTDIGPVRWMAPEAMKMRNYSNKTDGELVPVLTSLTSAVYSFGVLVWEIVTNKEPYEDMDTMQVAINVMNHNLRPEIPDATDPLLKRLMQGCWKQQPSERPNFVNICKHLGLETPEEKGAVDVFEDRRATSDKEDEGHYRPIDLGLEEKPFSVDRNYSTL</sequence>
<keyword evidence="12" id="KW-1185">Reference proteome</keyword>
<dbReference type="InterPro" id="IPR001245">
    <property type="entry name" value="Ser-Thr/Tyr_kinase_cat_dom"/>
</dbReference>
<comment type="catalytic activity">
    <reaction evidence="7">
        <text>L-seryl-[protein] + ATP = O-phospho-L-seryl-[protein] + ADP + H(+)</text>
        <dbReference type="Rhea" id="RHEA:17989"/>
        <dbReference type="Rhea" id="RHEA-COMP:9863"/>
        <dbReference type="Rhea" id="RHEA-COMP:11604"/>
        <dbReference type="ChEBI" id="CHEBI:15378"/>
        <dbReference type="ChEBI" id="CHEBI:29999"/>
        <dbReference type="ChEBI" id="CHEBI:30616"/>
        <dbReference type="ChEBI" id="CHEBI:83421"/>
        <dbReference type="ChEBI" id="CHEBI:456216"/>
        <dbReference type="EC" id="2.7.11.1"/>
    </reaction>
</comment>
<dbReference type="CDD" id="cd13999">
    <property type="entry name" value="STKc_MAP3K-like"/>
    <property type="match status" value="1"/>
</dbReference>
<keyword evidence="5 9" id="KW-0067">ATP-binding</keyword>
<reference evidence="11 12" key="1">
    <citation type="journal article" date="2018" name="Genome Biol. Evol.">
        <title>Multiple Roots of Fruiting Body Formation in Amoebozoa.</title>
        <authorList>
            <person name="Hillmann F."/>
            <person name="Forbes G."/>
            <person name="Novohradska S."/>
            <person name="Ferling I."/>
            <person name="Riege K."/>
            <person name="Groth M."/>
            <person name="Westermann M."/>
            <person name="Marz M."/>
            <person name="Spaller T."/>
            <person name="Winckler T."/>
            <person name="Schaap P."/>
            <person name="Glockner G."/>
        </authorList>
    </citation>
    <scope>NUCLEOTIDE SEQUENCE [LARGE SCALE GENOMIC DNA]</scope>
    <source>
        <strain evidence="11 12">Jena</strain>
    </source>
</reference>
<name>A0A2P6NMK4_9EUKA</name>
<dbReference type="GO" id="GO:0004674">
    <property type="term" value="F:protein serine/threonine kinase activity"/>
    <property type="evidence" value="ECO:0007669"/>
    <property type="project" value="UniProtKB-EC"/>
</dbReference>
<evidence type="ECO:0000313" key="12">
    <source>
        <dbReference type="Proteomes" id="UP000241769"/>
    </source>
</evidence>
<evidence type="ECO:0000259" key="10">
    <source>
        <dbReference type="PROSITE" id="PS50011"/>
    </source>
</evidence>
<dbReference type="GO" id="GO:0005886">
    <property type="term" value="C:plasma membrane"/>
    <property type="evidence" value="ECO:0007669"/>
    <property type="project" value="TreeGrafter"/>
</dbReference>
<accession>A0A2P6NMK4</accession>
<evidence type="ECO:0000256" key="7">
    <source>
        <dbReference type="ARBA" id="ARBA00048679"/>
    </source>
</evidence>
<dbReference type="Proteomes" id="UP000241769">
    <property type="component" value="Unassembled WGS sequence"/>
</dbReference>
<evidence type="ECO:0000256" key="8">
    <source>
        <dbReference type="ARBA" id="ARBA00051243"/>
    </source>
</evidence>
<comment type="subcellular location">
    <subcellularLocation>
        <location evidence="1">Membrane</location>
        <topology evidence="1">Single-pass membrane protein</topology>
    </subcellularLocation>
</comment>
<dbReference type="PANTHER" id="PTHR24416">
    <property type="entry name" value="TYROSINE-PROTEIN KINASE RECEPTOR"/>
    <property type="match status" value="1"/>
</dbReference>
<evidence type="ECO:0000256" key="1">
    <source>
        <dbReference type="ARBA" id="ARBA00004167"/>
    </source>
</evidence>
<comment type="caution">
    <text evidence="11">The sequence shown here is derived from an EMBL/GenBank/DDBJ whole genome shotgun (WGS) entry which is preliminary data.</text>
</comment>
<evidence type="ECO:0000256" key="2">
    <source>
        <dbReference type="ARBA" id="ARBA00022679"/>
    </source>
</evidence>
<dbReference type="AlphaFoldDB" id="A0A2P6NMK4"/>
<dbReference type="OrthoDB" id="30356at2759"/>
<evidence type="ECO:0000256" key="9">
    <source>
        <dbReference type="PROSITE-ProRule" id="PRU10141"/>
    </source>
</evidence>
<dbReference type="PROSITE" id="PS00109">
    <property type="entry name" value="PROTEIN_KINASE_TYR"/>
    <property type="match status" value="1"/>
</dbReference>
<dbReference type="STRING" id="1890364.A0A2P6NMK4"/>
<dbReference type="SUPFAM" id="SSF56112">
    <property type="entry name" value="Protein kinase-like (PK-like)"/>
    <property type="match status" value="1"/>
</dbReference>
<organism evidence="11 12">
    <name type="scientific">Planoprotostelium fungivorum</name>
    <dbReference type="NCBI Taxonomy" id="1890364"/>
    <lineage>
        <taxon>Eukaryota</taxon>
        <taxon>Amoebozoa</taxon>
        <taxon>Evosea</taxon>
        <taxon>Variosea</taxon>
        <taxon>Cavosteliida</taxon>
        <taxon>Cavosteliaceae</taxon>
        <taxon>Planoprotostelium</taxon>
    </lineage>
</organism>
<dbReference type="PANTHER" id="PTHR24416:SF617">
    <property type="entry name" value="RET ONCOGENE, ISOFORM A"/>
    <property type="match status" value="1"/>
</dbReference>